<dbReference type="Pfam" id="PF13649">
    <property type="entry name" value="Methyltransf_25"/>
    <property type="match status" value="1"/>
</dbReference>
<organism evidence="6 7">
    <name type="scientific">Amniculicola lignicola CBS 123094</name>
    <dbReference type="NCBI Taxonomy" id="1392246"/>
    <lineage>
        <taxon>Eukaryota</taxon>
        <taxon>Fungi</taxon>
        <taxon>Dikarya</taxon>
        <taxon>Ascomycota</taxon>
        <taxon>Pezizomycotina</taxon>
        <taxon>Dothideomycetes</taxon>
        <taxon>Pleosporomycetidae</taxon>
        <taxon>Pleosporales</taxon>
        <taxon>Amniculicolaceae</taxon>
        <taxon>Amniculicola</taxon>
    </lineage>
</organism>
<dbReference type="Proteomes" id="UP000799779">
    <property type="component" value="Unassembled WGS sequence"/>
</dbReference>
<name>A0A6A5WUE8_9PLEO</name>
<evidence type="ECO:0000313" key="7">
    <source>
        <dbReference type="Proteomes" id="UP000799779"/>
    </source>
</evidence>
<evidence type="ECO:0000313" key="6">
    <source>
        <dbReference type="EMBL" id="KAF2003841.1"/>
    </source>
</evidence>
<comment type="similarity">
    <text evidence="4">Belongs to the class I-like SAM-binding methyltransferase superfamily.</text>
</comment>
<dbReference type="GO" id="GO:0016740">
    <property type="term" value="F:transferase activity"/>
    <property type="evidence" value="ECO:0007669"/>
    <property type="project" value="UniProtKB-KW"/>
</dbReference>
<evidence type="ECO:0000256" key="2">
    <source>
        <dbReference type="ARBA" id="ARBA00022679"/>
    </source>
</evidence>
<protein>
    <recommendedName>
        <fullName evidence="5">Methyltransferase domain-containing protein</fullName>
    </recommendedName>
</protein>
<dbReference type="Gene3D" id="3.40.50.150">
    <property type="entry name" value="Vaccinia Virus protein VP39"/>
    <property type="match status" value="1"/>
</dbReference>
<dbReference type="SUPFAM" id="SSF53335">
    <property type="entry name" value="S-adenosyl-L-methionine-dependent methyltransferases"/>
    <property type="match status" value="1"/>
</dbReference>
<gene>
    <name evidence="6" type="ORF">P154DRAFT_72758</name>
</gene>
<dbReference type="EMBL" id="ML977570">
    <property type="protein sequence ID" value="KAF2003841.1"/>
    <property type="molecule type" value="Genomic_DNA"/>
</dbReference>
<evidence type="ECO:0000256" key="4">
    <source>
        <dbReference type="ARBA" id="ARBA00038314"/>
    </source>
</evidence>
<proteinExistence type="inferred from homology"/>
<keyword evidence="2" id="KW-0808">Transferase</keyword>
<dbReference type="PANTHER" id="PTHR35897:SF1">
    <property type="entry name" value="METHYLTRANSFERASE AUSD"/>
    <property type="match status" value="1"/>
</dbReference>
<dbReference type="InterPro" id="IPR051654">
    <property type="entry name" value="Meroterpenoid_MTases"/>
</dbReference>
<comment type="pathway">
    <text evidence="1">Secondary metabolite biosynthesis.</text>
</comment>
<dbReference type="InterPro" id="IPR029063">
    <property type="entry name" value="SAM-dependent_MTases_sf"/>
</dbReference>
<evidence type="ECO:0000259" key="5">
    <source>
        <dbReference type="Pfam" id="PF13649"/>
    </source>
</evidence>
<dbReference type="CDD" id="cd02440">
    <property type="entry name" value="AdoMet_MTases"/>
    <property type="match status" value="1"/>
</dbReference>
<dbReference type="InterPro" id="IPR041698">
    <property type="entry name" value="Methyltransf_25"/>
</dbReference>
<dbReference type="OrthoDB" id="2094832at2759"/>
<evidence type="ECO:0000256" key="3">
    <source>
        <dbReference type="ARBA" id="ARBA00022691"/>
    </source>
</evidence>
<dbReference type="PANTHER" id="PTHR35897">
    <property type="entry name" value="METHYLTRANSFERASE AUSD"/>
    <property type="match status" value="1"/>
</dbReference>
<feature type="domain" description="Methyltransferase" evidence="5">
    <location>
        <begin position="88"/>
        <end position="187"/>
    </location>
</feature>
<reference evidence="6" key="1">
    <citation type="journal article" date="2020" name="Stud. Mycol.">
        <title>101 Dothideomycetes genomes: a test case for predicting lifestyles and emergence of pathogens.</title>
        <authorList>
            <person name="Haridas S."/>
            <person name="Albert R."/>
            <person name="Binder M."/>
            <person name="Bloem J."/>
            <person name="Labutti K."/>
            <person name="Salamov A."/>
            <person name="Andreopoulos B."/>
            <person name="Baker S."/>
            <person name="Barry K."/>
            <person name="Bills G."/>
            <person name="Bluhm B."/>
            <person name="Cannon C."/>
            <person name="Castanera R."/>
            <person name="Culley D."/>
            <person name="Daum C."/>
            <person name="Ezra D."/>
            <person name="Gonzalez J."/>
            <person name="Henrissat B."/>
            <person name="Kuo A."/>
            <person name="Liang C."/>
            <person name="Lipzen A."/>
            <person name="Lutzoni F."/>
            <person name="Magnuson J."/>
            <person name="Mondo S."/>
            <person name="Nolan M."/>
            <person name="Ohm R."/>
            <person name="Pangilinan J."/>
            <person name="Park H.-J."/>
            <person name="Ramirez L."/>
            <person name="Alfaro M."/>
            <person name="Sun H."/>
            <person name="Tritt A."/>
            <person name="Yoshinaga Y."/>
            <person name="Zwiers L.-H."/>
            <person name="Turgeon B."/>
            <person name="Goodwin S."/>
            <person name="Spatafora J."/>
            <person name="Crous P."/>
            <person name="Grigoriev I."/>
        </authorList>
    </citation>
    <scope>NUCLEOTIDE SEQUENCE</scope>
    <source>
        <strain evidence="6">CBS 123094</strain>
    </source>
</reference>
<keyword evidence="3" id="KW-0949">S-adenosyl-L-methionine</keyword>
<keyword evidence="7" id="KW-1185">Reference proteome</keyword>
<dbReference type="AlphaFoldDB" id="A0A6A5WUE8"/>
<evidence type="ECO:0000256" key="1">
    <source>
        <dbReference type="ARBA" id="ARBA00005179"/>
    </source>
</evidence>
<accession>A0A6A5WUE8</accession>
<sequence length="270" mass="30958">MGQDRNVAWFNERPSGDQISSSARQLLETYSHIPPEKIDDHVVRIRDEAWEIFPYPCIGQFRFLDLSLSEFKEYAQVLDRLHQGQKLLDMACCFGQEIRKLVADGAPSENIYGCDLREEYVKLGYKLFADQDSIQANFLTADIFDKTSLLTDLAAQFDIIYTGSFFHLWGYDDQVKVSKAVAALLRPQKGATIIGRQVGSENAREHDHTTNPTGAMFRHNVESFQKMWKDIGDDIGVTFTVTAELKPLWSDHSSWHTDDTRRILFVITRE</sequence>